<dbReference type="AlphaFoldDB" id="A0A7H0EY15"/>
<reference evidence="1 2" key="1">
    <citation type="submission" date="2020-08" db="EMBL/GenBank/DDBJ databases">
        <title>Complete genome sequence of Raphidiopsis curvispora isolated from drinking water reservoir in South Korea.</title>
        <authorList>
            <person name="Jeong J."/>
        </authorList>
    </citation>
    <scope>NUCLEOTIDE SEQUENCE [LARGE SCALE GENOMIC DNA]</scope>
    <source>
        <strain evidence="1 2">GIHE-G1</strain>
    </source>
</reference>
<sequence length="576" mass="63486">MNYRQTLIHFIFELAQGAIYQVSITMQPEANLFFINAKEYINLNIYIYEIEIPDVATVFLAVNRQSVDNPQAFINPDNSKIVDPKNLKPVLNFNSSYGGTRAEPPVKGDDKQSRLNALKSLVKLAFYESHVKHNYLSTATRKGALDELISAEGRILKYLKAQNEAQTDIPDGYQFSRDFMRLEFQGGRAVILANNHEIHEIIVNANHPQAYEVYTMIFEQVGAFLNGRRGATKVDNKGDIVEENSYIPAGALFITPDFGPNKKLADYAHEHTPQVLGVDASVGGGGGKAAYTVTGLLGGFDAASEYGLFDASDKNLPISLIGSAGAMGSDLATRLAEQGFNNVLVSDIAYDYTKSIKIDTETKEKLVPILENERYRMNGEEYQRIPVSWDVVPAEPGKFTDEALGKNGRPRVIITTTFGKALENSNLNAIPDNSTLLLSENWSLPSGDRGVIIARNLKLRGIITFPGQTMTPGGAGNSKVEIFFRVTTNGGITKAMECEETPAYYKRLGHEIVYRQIKQGVSDLITIACQQDITIIEALAQYTSLPVLSQELITLKFDLAVTEAQFNSSDKTAQLV</sequence>
<evidence type="ECO:0000313" key="2">
    <source>
        <dbReference type="Proteomes" id="UP000516013"/>
    </source>
</evidence>
<dbReference type="RefSeq" id="WP_187705479.1">
    <property type="nucleotide sequence ID" value="NZ_CP060822.1"/>
</dbReference>
<dbReference type="Proteomes" id="UP000516013">
    <property type="component" value="Chromosome"/>
</dbReference>
<organism evidence="1 2">
    <name type="scientific">Cylindrospermopsis curvispora GIHE-G1</name>
    <dbReference type="NCBI Taxonomy" id="2666332"/>
    <lineage>
        <taxon>Bacteria</taxon>
        <taxon>Bacillati</taxon>
        <taxon>Cyanobacteriota</taxon>
        <taxon>Cyanophyceae</taxon>
        <taxon>Nostocales</taxon>
        <taxon>Aphanizomenonaceae</taxon>
        <taxon>Cylindrospermopsis</taxon>
    </lineage>
</organism>
<keyword evidence="2" id="KW-1185">Reference proteome</keyword>
<dbReference type="KEGG" id="ccur:IAR63_12320"/>
<name>A0A7H0EY15_9CYAN</name>
<dbReference type="EMBL" id="CP060822">
    <property type="protein sequence ID" value="QNP28681.1"/>
    <property type="molecule type" value="Genomic_DNA"/>
</dbReference>
<proteinExistence type="predicted"/>
<gene>
    <name evidence="1" type="ORF">IAR63_12320</name>
</gene>
<protein>
    <submittedName>
        <fullName evidence="1">Uncharacterized protein</fullName>
    </submittedName>
</protein>
<accession>A0A7H0EY15</accession>
<evidence type="ECO:0000313" key="1">
    <source>
        <dbReference type="EMBL" id="QNP28681.1"/>
    </source>
</evidence>